<dbReference type="Pfam" id="PF01293">
    <property type="entry name" value="PEPCK_ATP"/>
    <property type="match status" value="2"/>
</dbReference>
<keyword evidence="13" id="KW-1185">Reference proteome</keyword>
<dbReference type="Proteomes" id="UP000823749">
    <property type="component" value="Chromosome 10"/>
</dbReference>
<dbReference type="InterPro" id="IPR013035">
    <property type="entry name" value="PEP_carboxykinase_C"/>
</dbReference>
<evidence type="ECO:0000256" key="6">
    <source>
        <dbReference type="ARBA" id="ARBA00022741"/>
    </source>
</evidence>
<dbReference type="CDD" id="cd00484">
    <property type="entry name" value="PEPCK_ATP"/>
    <property type="match status" value="1"/>
</dbReference>
<evidence type="ECO:0000256" key="4">
    <source>
        <dbReference type="ARBA" id="ARBA00022432"/>
    </source>
</evidence>
<keyword evidence="9" id="KW-0456">Lyase</keyword>
<feature type="compositionally biased region" description="Basic and acidic residues" evidence="11">
    <location>
        <begin position="99"/>
        <end position="109"/>
    </location>
</feature>
<dbReference type="HAMAP" id="MF_00453">
    <property type="entry name" value="PEPCK_ATP"/>
    <property type="match status" value="1"/>
</dbReference>
<dbReference type="GO" id="GO:0006094">
    <property type="term" value="P:gluconeogenesis"/>
    <property type="evidence" value="ECO:0007669"/>
    <property type="project" value="UniProtKB-KW"/>
</dbReference>
<protein>
    <recommendedName>
        <fullName evidence="3">phosphoenolpyruvate carboxykinase (ATP)</fullName>
        <ecNumber evidence="3">4.1.1.49</ecNumber>
    </recommendedName>
</protein>
<dbReference type="SUPFAM" id="SSF68923">
    <property type="entry name" value="PEP carboxykinase N-terminal domain"/>
    <property type="match status" value="1"/>
</dbReference>
<evidence type="ECO:0000256" key="10">
    <source>
        <dbReference type="ARBA" id="ARBA00047371"/>
    </source>
</evidence>
<dbReference type="InterPro" id="IPR015994">
    <property type="entry name" value="PEPCK_ATP_CS"/>
</dbReference>
<dbReference type="GO" id="GO:0004612">
    <property type="term" value="F:phosphoenolpyruvate carboxykinase (ATP) activity"/>
    <property type="evidence" value="ECO:0007669"/>
    <property type="project" value="UniProtKB-EC"/>
</dbReference>
<comment type="similarity">
    <text evidence="2">Belongs to the phosphoenolpyruvate carboxykinase (ATP) family.</text>
</comment>
<comment type="caution">
    <text evidence="12">The sequence shown here is derived from an EMBL/GenBank/DDBJ whole genome shotgun (WGS) entry which is preliminary data.</text>
</comment>
<keyword evidence="7" id="KW-0210">Decarboxylase</keyword>
<evidence type="ECO:0000256" key="3">
    <source>
        <dbReference type="ARBA" id="ARBA00012363"/>
    </source>
</evidence>
<evidence type="ECO:0000256" key="1">
    <source>
        <dbReference type="ARBA" id="ARBA00004742"/>
    </source>
</evidence>
<dbReference type="Gene3D" id="3.40.449.10">
    <property type="entry name" value="Phosphoenolpyruvate Carboxykinase, domain 1"/>
    <property type="match status" value="1"/>
</dbReference>
<dbReference type="PANTHER" id="PTHR30031:SF0">
    <property type="entry name" value="PHOSPHOENOLPYRUVATE CARBOXYKINASE (ATP)"/>
    <property type="match status" value="1"/>
</dbReference>
<accession>A0AAV6IJL3</accession>
<evidence type="ECO:0000313" key="12">
    <source>
        <dbReference type="EMBL" id="KAG5528175.1"/>
    </source>
</evidence>
<evidence type="ECO:0000256" key="2">
    <source>
        <dbReference type="ARBA" id="ARBA00006052"/>
    </source>
</evidence>
<keyword evidence="5" id="KW-0963">Cytoplasm</keyword>
<keyword evidence="6" id="KW-0547">Nucleotide-binding</keyword>
<dbReference type="GO" id="GO:0005524">
    <property type="term" value="F:ATP binding"/>
    <property type="evidence" value="ECO:0007669"/>
    <property type="project" value="UniProtKB-KW"/>
</dbReference>
<dbReference type="InterPro" id="IPR008210">
    <property type="entry name" value="PEP_carboxykinase_N"/>
</dbReference>
<dbReference type="InterPro" id="IPR001272">
    <property type="entry name" value="PEP_carboxykinase_ATP"/>
</dbReference>
<dbReference type="Gene3D" id="3.90.228.20">
    <property type="match status" value="2"/>
</dbReference>
<comment type="pathway">
    <text evidence="1">Carbohydrate biosynthesis; gluconeogenesis.</text>
</comment>
<evidence type="ECO:0000256" key="9">
    <source>
        <dbReference type="ARBA" id="ARBA00023239"/>
    </source>
</evidence>
<sequence>MAANGEIKVGSAAGRNGLPKIQTARQNGICHDDSGPTVKAQTIDELHSLQKKKSAPNTPIKGAQAAFATMCEEDRQKQQLQSISASLASLTRETGPKVVKGDPARKSETPRQVSHVSHHHYFTPTIDVSDSALKFTHVLYNLSPAELYEQAIKNEHGSFISSSGALATLSGAKTGRGSPNIEMDEHTFMVNRERAVDYLNSLDKVFVNDQFLNWDPNNQIKVRIVSARAYHSLFMHNMCIRPTPEELENFGTPDFTIYNAGQFPCNRYTHYMTSSTSVDLNLGRREMVILGTQYAGEMKKGLFSVMHYLMPKRQILSLHSGCNMGRDGDVALFFGLSGTGKTTLSTDHNRFLIGDDEHCWGEDGVSNIEGGCYAKCIDLSKEKEPDIWNAIKFGTVLENVVFDEHTREVDYTEKTVTGNALVITLLILKCTCFLLDITENTRAAYPIEYIPNAKIPCVGPHPKNVILLACDAFGVLPPVSKLNLAQTMYHFISGYTALVAGTEDGIKEPQATFSACFGAAFIMLHPTKYAAMLAAKMQKHGATGWLVNTGWSGGSYGSGSRIKLAYTRKIIDAIHSGSLLNGNYRKTEVFGLEIPIEVEGVPSEILDPVNTWSNKKAYKETLLKLAGLFKNNFEVFVNHKIGKDGKLTEEILGAGPVF</sequence>
<dbReference type="GO" id="GO:0005829">
    <property type="term" value="C:cytosol"/>
    <property type="evidence" value="ECO:0007669"/>
    <property type="project" value="TreeGrafter"/>
</dbReference>
<evidence type="ECO:0000313" key="13">
    <source>
        <dbReference type="Proteomes" id="UP000823749"/>
    </source>
</evidence>
<evidence type="ECO:0000256" key="8">
    <source>
        <dbReference type="ARBA" id="ARBA00022840"/>
    </source>
</evidence>
<evidence type="ECO:0000256" key="5">
    <source>
        <dbReference type="ARBA" id="ARBA00022490"/>
    </source>
</evidence>
<keyword evidence="8" id="KW-0067">ATP-binding</keyword>
<organism evidence="12 13">
    <name type="scientific">Rhododendron griersonianum</name>
    <dbReference type="NCBI Taxonomy" id="479676"/>
    <lineage>
        <taxon>Eukaryota</taxon>
        <taxon>Viridiplantae</taxon>
        <taxon>Streptophyta</taxon>
        <taxon>Embryophyta</taxon>
        <taxon>Tracheophyta</taxon>
        <taxon>Spermatophyta</taxon>
        <taxon>Magnoliopsida</taxon>
        <taxon>eudicotyledons</taxon>
        <taxon>Gunneridae</taxon>
        <taxon>Pentapetalae</taxon>
        <taxon>asterids</taxon>
        <taxon>Ericales</taxon>
        <taxon>Ericaceae</taxon>
        <taxon>Ericoideae</taxon>
        <taxon>Rhodoreae</taxon>
        <taxon>Rhododendron</taxon>
    </lineage>
</organism>
<dbReference type="PANTHER" id="PTHR30031">
    <property type="entry name" value="PHOSPHOENOLPYRUVATE CARBOXYKINASE ATP"/>
    <property type="match status" value="1"/>
</dbReference>
<dbReference type="FunFam" id="3.40.449.10:FF:000009">
    <property type="entry name" value="Uncharacterized protein"/>
    <property type="match status" value="1"/>
</dbReference>
<comment type="catalytic activity">
    <reaction evidence="10">
        <text>oxaloacetate + ATP = phosphoenolpyruvate + ADP + CO2</text>
        <dbReference type="Rhea" id="RHEA:18617"/>
        <dbReference type="ChEBI" id="CHEBI:16452"/>
        <dbReference type="ChEBI" id="CHEBI:16526"/>
        <dbReference type="ChEBI" id="CHEBI:30616"/>
        <dbReference type="ChEBI" id="CHEBI:58702"/>
        <dbReference type="ChEBI" id="CHEBI:456216"/>
        <dbReference type="EC" id="4.1.1.49"/>
    </reaction>
</comment>
<dbReference type="EMBL" id="JACTNZ010000010">
    <property type="protein sequence ID" value="KAG5528175.1"/>
    <property type="molecule type" value="Genomic_DNA"/>
</dbReference>
<reference evidence="12" key="1">
    <citation type="submission" date="2020-08" db="EMBL/GenBank/DDBJ databases">
        <title>Plant Genome Project.</title>
        <authorList>
            <person name="Zhang R.-G."/>
        </authorList>
    </citation>
    <scope>NUCLEOTIDE SEQUENCE</scope>
    <source>
        <strain evidence="12">WSP0</strain>
        <tissue evidence="12">Leaf</tissue>
    </source>
</reference>
<dbReference type="SUPFAM" id="SSF53795">
    <property type="entry name" value="PEP carboxykinase-like"/>
    <property type="match status" value="1"/>
</dbReference>
<keyword evidence="4" id="KW-0312">Gluconeogenesis</keyword>
<dbReference type="EC" id="4.1.1.49" evidence="3"/>
<feature type="region of interest" description="Disordered" evidence="11">
    <location>
        <begin position="91"/>
        <end position="116"/>
    </location>
</feature>
<evidence type="ECO:0000256" key="7">
    <source>
        <dbReference type="ARBA" id="ARBA00022793"/>
    </source>
</evidence>
<dbReference type="PROSITE" id="PS00532">
    <property type="entry name" value="PEPCK_ATP"/>
    <property type="match status" value="1"/>
</dbReference>
<gene>
    <name evidence="12" type="ORF">RHGRI_028947</name>
</gene>
<evidence type="ECO:0000256" key="11">
    <source>
        <dbReference type="SAM" id="MobiDB-lite"/>
    </source>
</evidence>
<proteinExistence type="inferred from homology"/>
<name>A0AAV6IJL3_9ERIC</name>
<dbReference type="AlphaFoldDB" id="A0AAV6IJL3"/>